<evidence type="ECO:0000256" key="6">
    <source>
        <dbReference type="PIRNR" id="PIRNR016315"/>
    </source>
</evidence>
<proteinExistence type="inferred from homology"/>
<accession>A0A5E8B823</accession>
<dbReference type="GO" id="GO:0034314">
    <property type="term" value="P:Arp2/3 complex-mediated actin nucleation"/>
    <property type="evidence" value="ECO:0007669"/>
    <property type="project" value="UniProtKB-UniRule"/>
</dbReference>
<evidence type="ECO:0000256" key="2">
    <source>
        <dbReference type="ARBA" id="ARBA00010856"/>
    </source>
</evidence>
<dbReference type="InterPro" id="IPR036753">
    <property type="entry name" value="ARPC3_sf"/>
</dbReference>
<dbReference type="EMBL" id="CABVLU010000001">
    <property type="protein sequence ID" value="VVT44971.1"/>
    <property type="molecule type" value="Genomic_DNA"/>
</dbReference>
<dbReference type="GO" id="GO:0005885">
    <property type="term" value="C:Arp2/3 protein complex"/>
    <property type="evidence" value="ECO:0007669"/>
    <property type="project" value="UniProtKB-UniRule"/>
</dbReference>
<dbReference type="PANTHER" id="PTHR12391">
    <property type="entry name" value="ARP2/3 COMPLEX 21 KD SUBUNIT"/>
    <property type="match status" value="1"/>
</dbReference>
<dbReference type="Pfam" id="PF04062">
    <property type="entry name" value="P21-Arc"/>
    <property type="match status" value="1"/>
</dbReference>
<evidence type="ECO:0000256" key="3">
    <source>
        <dbReference type="ARBA" id="ARBA00022490"/>
    </source>
</evidence>
<comment type="subcellular location">
    <subcellularLocation>
        <location evidence="1 6">Cytoplasm</location>
        <location evidence="1 6">Cytoskeleton</location>
    </subcellularLocation>
</comment>
<evidence type="ECO:0000313" key="7">
    <source>
        <dbReference type="EMBL" id="VVT44971.1"/>
    </source>
</evidence>
<dbReference type="SUPFAM" id="SSF69060">
    <property type="entry name" value="Arp2/3 complex 21 kDa subunit ARPC3"/>
    <property type="match status" value="1"/>
</dbReference>
<dbReference type="RefSeq" id="XP_031851209.1">
    <property type="nucleotide sequence ID" value="XM_031995318.1"/>
</dbReference>
<dbReference type="GeneID" id="43579418"/>
<sequence length="176" mass="20184">MPAYHSTFLVEGADDRVIGNFAVLPLKTKFRGPAYPCSDDYDILDEILDLFRANSFFRNFEIKGPADRTLIYGILFISDCLNKLKPTTPPNEANKILNTLAVEHFTIPGDASFPLNALYAPPRDRTEADTLRSYLTQFRQELALRLISRVYPNGEKVPNKYWLAFTRRRFMNKSLS</sequence>
<dbReference type="AlphaFoldDB" id="A0A5E8B823"/>
<dbReference type="OrthoDB" id="200404at2759"/>
<organism evidence="7 8">
    <name type="scientific">Magnusiomyces paraingens</name>
    <dbReference type="NCBI Taxonomy" id="2606893"/>
    <lineage>
        <taxon>Eukaryota</taxon>
        <taxon>Fungi</taxon>
        <taxon>Dikarya</taxon>
        <taxon>Ascomycota</taxon>
        <taxon>Saccharomycotina</taxon>
        <taxon>Dipodascomycetes</taxon>
        <taxon>Dipodascales</taxon>
        <taxon>Dipodascaceae</taxon>
        <taxon>Magnusiomyces</taxon>
    </lineage>
</organism>
<dbReference type="GO" id="GO:0030833">
    <property type="term" value="P:regulation of actin filament polymerization"/>
    <property type="evidence" value="ECO:0007669"/>
    <property type="project" value="InterPro"/>
</dbReference>
<reference evidence="7 8" key="1">
    <citation type="submission" date="2019-09" db="EMBL/GenBank/DDBJ databases">
        <authorList>
            <person name="Brejova B."/>
        </authorList>
    </citation>
    <scope>NUCLEOTIDE SEQUENCE [LARGE SCALE GENOMIC DNA]</scope>
</reference>
<protein>
    <recommendedName>
        <fullName evidence="6">Actin-related protein 2/3 complex subunit 3</fullName>
    </recommendedName>
</protein>
<dbReference type="InterPro" id="IPR007204">
    <property type="entry name" value="ARPC3"/>
</dbReference>
<comment type="subunit">
    <text evidence="6">Component of the Arp2/3 complex.</text>
</comment>
<dbReference type="Proteomes" id="UP000398389">
    <property type="component" value="Unassembled WGS sequence"/>
</dbReference>
<dbReference type="PIRSF" id="PIRSF016315">
    <property type="entry name" value="ARP2/3_P21-Arc"/>
    <property type="match status" value="1"/>
</dbReference>
<keyword evidence="3 6" id="KW-0963">Cytoplasm</keyword>
<keyword evidence="4 6" id="KW-0009">Actin-binding</keyword>
<evidence type="ECO:0000256" key="5">
    <source>
        <dbReference type="ARBA" id="ARBA00023212"/>
    </source>
</evidence>
<gene>
    <name evidence="7" type="ORF">SAPINGB_P000595</name>
</gene>
<keyword evidence="8" id="KW-1185">Reference proteome</keyword>
<comment type="function">
    <text evidence="6">Functions as component of the Arp2/3 complex which is involved in regulation of actin polymerization and together with an activating nucleation-promoting factor (NPF) mediates the formation of branched actin networks.</text>
</comment>
<keyword evidence="5 6" id="KW-0206">Cytoskeleton</keyword>
<dbReference type="Gene3D" id="1.10.1760.10">
    <property type="entry name" value="Actin-related protein 2/3 complex subunit 3"/>
    <property type="match status" value="1"/>
</dbReference>
<comment type="similarity">
    <text evidence="2 6">Belongs to the ARPC3 family.</text>
</comment>
<dbReference type="FunFam" id="1.10.1760.10:FF:000002">
    <property type="entry name" value="Actin-related protein 2/3 complex subunit 3"/>
    <property type="match status" value="1"/>
</dbReference>
<name>A0A5E8B823_9ASCO</name>
<dbReference type="GO" id="GO:0003779">
    <property type="term" value="F:actin binding"/>
    <property type="evidence" value="ECO:0007669"/>
    <property type="project" value="UniProtKB-KW"/>
</dbReference>
<evidence type="ECO:0000256" key="1">
    <source>
        <dbReference type="ARBA" id="ARBA00004245"/>
    </source>
</evidence>
<evidence type="ECO:0000313" key="8">
    <source>
        <dbReference type="Proteomes" id="UP000398389"/>
    </source>
</evidence>
<evidence type="ECO:0000256" key="4">
    <source>
        <dbReference type="ARBA" id="ARBA00023203"/>
    </source>
</evidence>